<feature type="binding site" evidence="7">
    <location>
        <position position="79"/>
    </location>
    <ligand>
        <name>S-adenosyl-L-methionine</name>
        <dbReference type="ChEBI" id="CHEBI:59789"/>
    </ligand>
</feature>
<evidence type="ECO:0000256" key="6">
    <source>
        <dbReference type="ARBA" id="ARBA00022691"/>
    </source>
</evidence>
<dbReference type="AlphaFoldDB" id="A0A9D1LWD4"/>
<dbReference type="PANTHER" id="PTHR11265">
    <property type="entry name" value="S-ADENOSYL-METHYLTRANSFERASE MRAW"/>
    <property type="match status" value="1"/>
</dbReference>
<evidence type="ECO:0000256" key="1">
    <source>
        <dbReference type="ARBA" id="ARBA00010396"/>
    </source>
</evidence>
<reference evidence="8" key="1">
    <citation type="submission" date="2020-10" db="EMBL/GenBank/DDBJ databases">
        <authorList>
            <person name="Gilroy R."/>
        </authorList>
    </citation>
    <scope>NUCLEOTIDE SEQUENCE</scope>
    <source>
        <strain evidence="8">ChiSjej4B22-9803</strain>
    </source>
</reference>
<evidence type="ECO:0000313" key="9">
    <source>
        <dbReference type="Proteomes" id="UP000824111"/>
    </source>
</evidence>
<feature type="binding site" evidence="7">
    <location>
        <position position="100"/>
    </location>
    <ligand>
        <name>S-adenosyl-L-methionine</name>
        <dbReference type="ChEBI" id="CHEBI:59789"/>
    </ligand>
</feature>
<dbReference type="InterPro" id="IPR029063">
    <property type="entry name" value="SAM-dependent_MTases_sf"/>
</dbReference>
<comment type="function">
    <text evidence="7">Specifically methylates the N4 position of cytidine in position 1402 (C1402) of 16S rRNA.</text>
</comment>
<keyword evidence="6 7" id="KW-0949">S-adenosyl-L-methionine</keyword>
<evidence type="ECO:0000256" key="7">
    <source>
        <dbReference type="HAMAP-Rule" id="MF_01007"/>
    </source>
</evidence>
<proteinExistence type="inferred from homology"/>
<sequence length="311" mass="34675">MEFKHISVLFEETMQYLNIKPDGLYVDGTLGGGGHAYGILERSANGRLVGIDQDREAIAAAKERLAPFAGRVVFVNRNFSGILEILRELHIDGIDGAVLDLGVSSYQLDNAGRGFSYMQDAKLDMRMNPDGDKSAYDVVNGYTKEELTRIFYEYGEENWAKRIAAFIVERRSVKPLETTGELVEVIKAAIPKKARVEGSHPAKRVFQAIRIEVNGELEILKQSVKDFASCLYPGGRLAVITFHSLEDRIVKREFNALATGCTCPKEFPVCVCGKQPVAKVVTKKPVLPTREELDRNPRAKSAKLRILEKRS</sequence>
<comment type="caution">
    <text evidence="8">The sequence shown here is derived from an EMBL/GenBank/DDBJ whole genome shotgun (WGS) entry which is preliminary data.</text>
</comment>
<feature type="binding site" evidence="7">
    <location>
        <position position="107"/>
    </location>
    <ligand>
        <name>S-adenosyl-L-methionine</name>
        <dbReference type="ChEBI" id="CHEBI:59789"/>
    </ligand>
</feature>
<dbReference type="Proteomes" id="UP000824111">
    <property type="component" value="Unassembled WGS sequence"/>
</dbReference>
<evidence type="ECO:0000256" key="4">
    <source>
        <dbReference type="ARBA" id="ARBA00022603"/>
    </source>
</evidence>
<comment type="catalytic activity">
    <reaction evidence="7">
        <text>cytidine(1402) in 16S rRNA + S-adenosyl-L-methionine = N(4)-methylcytidine(1402) in 16S rRNA + S-adenosyl-L-homocysteine + H(+)</text>
        <dbReference type="Rhea" id="RHEA:42928"/>
        <dbReference type="Rhea" id="RHEA-COMP:10286"/>
        <dbReference type="Rhea" id="RHEA-COMP:10287"/>
        <dbReference type="ChEBI" id="CHEBI:15378"/>
        <dbReference type="ChEBI" id="CHEBI:57856"/>
        <dbReference type="ChEBI" id="CHEBI:59789"/>
        <dbReference type="ChEBI" id="CHEBI:74506"/>
        <dbReference type="ChEBI" id="CHEBI:82748"/>
        <dbReference type="EC" id="2.1.1.199"/>
    </reaction>
</comment>
<dbReference type="InterPro" id="IPR023397">
    <property type="entry name" value="SAM-dep_MeTrfase_MraW_recog"/>
</dbReference>
<dbReference type="PANTHER" id="PTHR11265:SF0">
    <property type="entry name" value="12S RRNA N4-METHYLCYTIDINE METHYLTRANSFERASE"/>
    <property type="match status" value="1"/>
</dbReference>
<dbReference type="GO" id="GO:0071424">
    <property type="term" value="F:rRNA (cytosine-N4-)-methyltransferase activity"/>
    <property type="evidence" value="ECO:0007669"/>
    <property type="project" value="UniProtKB-UniRule"/>
</dbReference>
<dbReference type="InterPro" id="IPR002903">
    <property type="entry name" value="RsmH"/>
</dbReference>
<keyword evidence="3 7" id="KW-0698">rRNA processing</keyword>
<dbReference type="PIRSF" id="PIRSF004486">
    <property type="entry name" value="MraW"/>
    <property type="match status" value="1"/>
</dbReference>
<dbReference type="FunFam" id="1.10.150.170:FF:000001">
    <property type="entry name" value="Ribosomal RNA small subunit methyltransferase H"/>
    <property type="match status" value="1"/>
</dbReference>
<evidence type="ECO:0000256" key="2">
    <source>
        <dbReference type="ARBA" id="ARBA00022490"/>
    </source>
</evidence>
<accession>A0A9D1LWD4</accession>
<dbReference type="EMBL" id="DVND01000202">
    <property type="protein sequence ID" value="HIU49303.1"/>
    <property type="molecule type" value="Genomic_DNA"/>
</dbReference>
<dbReference type="SUPFAM" id="SSF53335">
    <property type="entry name" value="S-adenosyl-L-methionine-dependent methyltransferases"/>
    <property type="match status" value="1"/>
</dbReference>
<dbReference type="GO" id="GO:0070475">
    <property type="term" value="P:rRNA base methylation"/>
    <property type="evidence" value="ECO:0007669"/>
    <property type="project" value="UniProtKB-UniRule"/>
</dbReference>
<dbReference type="GO" id="GO:0005737">
    <property type="term" value="C:cytoplasm"/>
    <property type="evidence" value="ECO:0007669"/>
    <property type="project" value="UniProtKB-SubCell"/>
</dbReference>
<feature type="binding site" evidence="7">
    <location>
        <begin position="33"/>
        <end position="35"/>
    </location>
    <ligand>
        <name>S-adenosyl-L-methionine</name>
        <dbReference type="ChEBI" id="CHEBI:59789"/>
    </ligand>
</feature>
<dbReference type="Pfam" id="PF01795">
    <property type="entry name" value="Methyltransf_5"/>
    <property type="match status" value="1"/>
</dbReference>
<keyword evidence="5 7" id="KW-0808">Transferase</keyword>
<dbReference type="Gene3D" id="3.40.50.150">
    <property type="entry name" value="Vaccinia Virus protein VP39"/>
    <property type="match status" value="1"/>
</dbReference>
<comment type="subcellular location">
    <subcellularLocation>
        <location evidence="7">Cytoplasm</location>
    </subcellularLocation>
</comment>
<dbReference type="SUPFAM" id="SSF81799">
    <property type="entry name" value="Putative methyltransferase TM0872, insert domain"/>
    <property type="match status" value="1"/>
</dbReference>
<organism evidence="8 9">
    <name type="scientific">Candidatus Avimonoglobus intestinipullorum</name>
    <dbReference type="NCBI Taxonomy" id="2840699"/>
    <lineage>
        <taxon>Bacteria</taxon>
        <taxon>Bacillati</taxon>
        <taxon>Bacillota</taxon>
        <taxon>Clostridia</taxon>
        <taxon>Eubacteriales</taxon>
        <taxon>Candidatus Avimonoglobus</taxon>
    </lineage>
</organism>
<evidence type="ECO:0000313" key="8">
    <source>
        <dbReference type="EMBL" id="HIU49303.1"/>
    </source>
</evidence>
<keyword evidence="2 7" id="KW-0963">Cytoplasm</keyword>
<keyword evidence="4 7" id="KW-0489">Methyltransferase</keyword>
<dbReference type="NCBIfam" id="TIGR00006">
    <property type="entry name" value="16S rRNA (cytosine(1402)-N(4))-methyltransferase RsmH"/>
    <property type="match status" value="1"/>
</dbReference>
<comment type="similarity">
    <text evidence="1 7">Belongs to the methyltransferase superfamily. RsmH family.</text>
</comment>
<evidence type="ECO:0000256" key="5">
    <source>
        <dbReference type="ARBA" id="ARBA00022679"/>
    </source>
</evidence>
<reference evidence="8" key="2">
    <citation type="journal article" date="2021" name="PeerJ">
        <title>Extensive microbial diversity within the chicken gut microbiome revealed by metagenomics and culture.</title>
        <authorList>
            <person name="Gilroy R."/>
            <person name="Ravi A."/>
            <person name="Getino M."/>
            <person name="Pursley I."/>
            <person name="Horton D.L."/>
            <person name="Alikhan N.F."/>
            <person name="Baker D."/>
            <person name="Gharbi K."/>
            <person name="Hall N."/>
            <person name="Watson M."/>
            <person name="Adriaenssens E.M."/>
            <person name="Foster-Nyarko E."/>
            <person name="Jarju S."/>
            <person name="Secka A."/>
            <person name="Antonio M."/>
            <person name="Oren A."/>
            <person name="Chaudhuri R.R."/>
            <person name="La Ragione R."/>
            <person name="Hildebrand F."/>
            <person name="Pallen M.J."/>
        </authorList>
    </citation>
    <scope>NUCLEOTIDE SEQUENCE</scope>
    <source>
        <strain evidence="8">ChiSjej4B22-9803</strain>
    </source>
</reference>
<gene>
    <name evidence="7 8" type="primary">rsmH</name>
    <name evidence="8" type="ORF">IAB04_08035</name>
</gene>
<dbReference type="HAMAP" id="MF_01007">
    <property type="entry name" value="16SrRNA_methyltr_H"/>
    <property type="match status" value="1"/>
</dbReference>
<evidence type="ECO:0000256" key="3">
    <source>
        <dbReference type="ARBA" id="ARBA00022552"/>
    </source>
</evidence>
<dbReference type="Gene3D" id="1.10.150.170">
    <property type="entry name" value="Putative methyltransferase TM0872, insert domain"/>
    <property type="match status" value="1"/>
</dbReference>
<protein>
    <recommendedName>
        <fullName evidence="7">Ribosomal RNA small subunit methyltransferase H</fullName>
        <ecNumber evidence="7">2.1.1.199</ecNumber>
    </recommendedName>
    <alternativeName>
        <fullName evidence="7">16S rRNA m(4)C1402 methyltransferase</fullName>
    </alternativeName>
    <alternativeName>
        <fullName evidence="7">rRNA (cytosine-N(4)-)-methyltransferase RsmH</fullName>
    </alternativeName>
</protein>
<feature type="binding site" evidence="7">
    <location>
        <position position="52"/>
    </location>
    <ligand>
        <name>S-adenosyl-L-methionine</name>
        <dbReference type="ChEBI" id="CHEBI:59789"/>
    </ligand>
</feature>
<dbReference type="EC" id="2.1.1.199" evidence="7"/>
<name>A0A9D1LWD4_9FIRM</name>